<dbReference type="AlphaFoldDB" id="A0A6P1QSD7"/>
<dbReference type="PANTHER" id="PTHR40459:SF1">
    <property type="entry name" value="CONSERVED HYPOTHETICAL ALANINE AND LEUCINE RICH PROTEIN"/>
    <property type="match status" value="1"/>
</dbReference>
<feature type="domain" description="Pyrroline-5-carboxylate reductase catalytic N-terminal" evidence="1">
    <location>
        <begin position="2"/>
        <end position="74"/>
    </location>
</feature>
<reference evidence="3 4" key="1">
    <citation type="submission" date="2018-04" db="EMBL/GenBank/DDBJ databases">
        <title>Characteristic and Complete Genome Sequencing of A Novel Member of Infective Endocarditis Causative Bacteria: Bergeyella cardium QL-PH.</title>
        <authorList>
            <person name="Pan H."/>
            <person name="Sun E."/>
            <person name="Zhang Y."/>
        </authorList>
    </citation>
    <scope>NUCLEOTIDE SEQUENCE [LARGE SCALE GENOMIC DNA]</scope>
    <source>
        <strain evidence="3 4">HPQL</strain>
    </source>
</reference>
<evidence type="ECO:0000259" key="2">
    <source>
        <dbReference type="Pfam" id="PF10728"/>
    </source>
</evidence>
<accession>A0A6P1QSD7</accession>
<gene>
    <name evidence="3" type="ORF">DBX24_03475</name>
</gene>
<dbReference type="Gene3D" id="3.40.50.720">
    <property type="entry name" value="NAD(P)-binding Rossmann-like Domain"/>
    <property type="match status" value="1"/>
</dbReference>
<dbReference type="PANTHER" id="PTHR40459">
    <property type="entry name" value="CONSERVED HYPOTHETICAL ALANINE AND LEUCINE RICH PROTEIN"/>
    <property type="match status" value="1"/>
</dbReference>
<evidence type="ECO:0000313" key="4">
    <source>
        <dbReference type="Proteomes" id="UP000464318"/>
    </source>
</evidence>
<dbReference type="InterPro" id="IPR036291">
    <property type="entry name" value="NAD(P)-bd_dom_sf"/>
</dbReference>
<dbReference type="Gene3D" id="1.10.1040.20">
    <property type="entry name" value="ProC-like, C-terminal domain"/>
    <property type="match status" value="1"/>
</dbReference>
<dbReference type="KEGG" id="bcad:DBX24_03475"/>
<dbReference type="EMBL" id="CP029149">
    <property type="protein sequence ID" value="QHN65022.1"/>
    <property type="molecule type" value="Genomic_DNA"/>
</dbReference>
<feature type="domain" description="DUF2520" evidence="2">
    <location>
        <begin position="120"/>
        <end position="245"/>
    </location>
</feature>
<dbReference type="InterPro" id="IPR028939">
    <property type="entry name" value="P5C_Rdtase_cat_N"/>
</dbReference>
<proteinExistence type="predicted"/>
<dbReference type="InterPro" id="IPR037108">
    <property type="entry name" value="TM1727-like_C_sf"/>
</dbReference>
<dbReference type="InterPro" id="IPR018931">
    <property type="entry name" value="DUF2520"/>
</dbReference>
<protein>
    <submittedName>
        <fullName evidence="3">DUF2520 domain-containing protein</fullName>
    </submittedName>
</protein>
<dbReference type="Proteomes" id="UP000464318">
    <property type="component" value="Chromosome"/>
</dbReference>
<dbReference type="OrthoDB" id="9810755at2"/>
<dbReference type="Pfam" id="PF03807">
    <property type="entry name" value="F420_oxidored"/>
    <property type="match status" value="1"/>
</dbReference>
<organism evidence="3 4">
    <name type="scientific">Bergeyella cardium</name>
    <dbReference type="NCBI Taxonomy" id="1585976"/>
    <lineage>
        <taxon>Bacteria</taxon>
        <taxon>Pseudomonadati</taxon>
        <taxon>Bacteroidota</taxon>
        <taxon>Flavobacteriia</taxon>
        <taxon>Flavobacteriales</taxon>
        <taxon>Weeksellaceae</taxon>
        <taxon>Bergeyella</taxon>
    </lineage>
</organism>
<sequence>MKIVILGSGNVAYHLAKALKQSSTDIIQIFGRNAERLAQISSELDIPTSTTTLADADLYIISVSDSSVTEVSKLPKNPNALVVHTAGSLPLESLQGNYRKGVFYPLQTFSKSRALDYSQIPFFIEAEHKSDEEILKSLALKISDKVAVADYQKRKYIHLTAVFACNFTNHLFTKAKEISDSQSIPFSYFLPLIDETVQKIHILEPKQAQTGPAIRNDIPTLSLQKQLLASLPSHLLLYETLSQSILAMNNK</sequence>
<dbReference type="Pfam" id="PF10728">
    <property type="entry name" value="DUF2520"/>
    <property type="match status" value="1"/>
</dbReference>
<name>A0A6P1QSD7_9FLAO</name>
<evidence type="ECO:0000313" key="3">
    <source>
        <dbReference type="EMBL" id="QHN65022.1"/>
    </source>
</evidence>
<dbReference type="RefSeq" id="WP_160223995.1">
    <property type="nucleotide sequence ID" value="NZ_CP029149.1"/>
</dbReference>
<evidence type="ECO:0000259" key="1">
    <source>
        <dbReference type="Pfam" id="PF03807"/>
    </source>
</evidence>
<dbReference type="SUPFAM" id="SSF51735">
    <property type="entry name" value="NAD(P)-binding Rossmann-fold domains"/>
    <property type="match status" value="1"/>
</dbReference>
<dbReference type="InterPro" id="IPR008927">
    <property type="entry name" value="6-PGluconate_DH-like_C_sf"/>
</dbReference>
<dbReference type="SUPFAM" id="SSF48179">
    <property type="entry name" value="6-phosphogluconate dehydrogenase C-terminal domain-like"/>
    <property type="match status" value="1"/>
</dbReference>
<keyword evidence="4" id="KW-1185">Reference proteome</keyword>